<sequence length="350" mass="39698">MRSHLARSVWITNGLRVLQGVYHRCVTCTRYQARPSQQRMVPLPEDCVTPTRIFEVSGVDFAGPFALRMSKGPGSKRMKGYVCIFVCMLTKAVYIEVVTGLTVDDFLAAYSRFTGRRGVCRIIYSDNATTFKAASKELTRLLQEALQMKGGIVDAMAAQGTEWKFIPPRAPHHRGVWESAVRSFKFHLKRVVGNSHLTYEGDVHLGGVQQRYTNTPQHSYSVRRVERFWHWISLQNSLKISVLPSAFLVNLDEPTPLTFSTGLYATRSRVSTRSECVIVGHGQAHQRWNDSVRGADAEQQRLPYAHSRRQAQGGQRCEYFRSMARALGSCTQKEAGGCRLRRSRPRRKDK</sequence>
<organism evidence="1 2">
    <name type="scientific">Trichogramma brassicae</name>
    <dbReference type="NCBI Taxonomy" id="86971"/>
    <lineage>
        <taxon>Eukaryota</taxon>
        <taxon>Metazoa</taxon>
        <taxon>Ecdysozoa</taxon>
        <taxon>Arthropoda</taxon>
        <taxon>Hexapoda</taxon>
        <taxon>Insecta</taxon>
        <taxon>Pterygota</taxon>
        <taxon>Neoptera</taxon>
        <taxon>Endopterygota</taxon>
        <taxon>Hymenoptera</taxon>
        <taxon>Apocrita</taxon>
        <taxon>Proctotrupomorpha</taxon>
        <taxon>Chalcidoidea</taxon>
        <taxon>Trichogrammatidae</taxon>
        <taxon>Trichogramma</taxon>
    </lineage>
</organism>
<dbReference type="AlphaFoldDB" id="A0A6H5IT86"/>
<dbReference type="Proteomes" id="UP000479190">
    <property type="component" value="Unassembled WGS sequence"/>
</dbReference>
<keyword evidence="2" id="KW-1185">Reference proteome</keyword>
<dbReference type="EMBL" id="CADCXV010001052">
    <property type="protein sequence ID" value="CAB0040792.1"/>
    <property type="molecule type" value="Genomic_DNA"/>
</dbReference>
<dbReference type="SUPFAM" id="SSF53098">
    <property type="entry name" value="Ribonuclease H-like"/>
    <property type="match status" value="1"/>
</dbReference>
<dbReference type="Gene3D" id="3.30.420.10">
    <property type="entry name" value="Ribonuclease H-like superfamily/Ribonuclease H"/>
    <property type="match status" value="1"/>
</dbReference>
<name>A0A6H5IT86_9HYME</name>
<dbReference type="InterPro" id="IPR012337">
    <property type="entry name" value="RNaseH-like_sf"/>
</dbReference>
<evidence type="ECO:0000313" key="2">
    <source>
        <dbReference type="Proteomes" id="UP000479190"/>
    </source>
</evidence>
<dbReference type="PANTHER" id="PTHR47331:SF1">
    <property type="entry name" value="GAG-LIKE PROTEIN"/>
    <property type="match status" value="1"/>
</dbReference>
<dbReference type="PANTHER" id="PTHR47331">
    <property type="entry name" value="PHD-TYPE DOMAIN-CONTAINING PROTEIN"/>
    <property type="match status" value="1"/>
</dbReference>
<gene>
    <name evidence="1" type="ORF">TBRA_LOCUS12486</name>
</gene>
<proteinExistence type="predicted"/>
<accession>A0A6H5IT86</accession>
<dbReference type="OrthoDB" id="5984724at2759"/>
<dbReference type="GO" id="GO:0003676">
    <property type="term" value="F:nucleic acid binding"/>
    <property type="evidence" value="ECO:0007669"/>
    <property type="project" value="InterPro"/>
</dbReference>
<evidence type="ECO:0008006" key="3">
    <source>
        <dbReference type="Google" id="ProtNLM"/>
    </source>
</evidence>
<evidence type="ECO:0000313" key="1">
    <source>
        <dbReference type="EMBL" id="CAB0040792.1"/>
    </source>
</evidence>
<reference evidence="1 2" key="1">
    <citation type="submission" date="2020-02" db="EMBL/GenBank/DDBJ databases">
        <authorList>
            <person name="Ferguson B K."/>
        </authorList>
    </citation>
    <scope>NUCLEOTIDE SEQUENCE [LARGE SCALE GENOMIC DNA]</scope>
</reference>
<protein>
    <recommendedName>
        <fullName evidence="3">Integrase catalytic domain-containing protein</fullName>
    </recommendedName>
</protein>
<dbReference type="InterPro" id="IPR036397">
    <property type="entry name" value="RNaseH_sf"/>
</dbReference>